<dbReference type="EMBL" id="UGPN01000002">
    <property type="protein sequence ID" value="STY63748.1"/>
    <property type="molecule type" value="Genomic_DNA"/>
</dbReference>
<organism evidence="1 2">
    <name type="scientific">Mannheimia haemolytica</name>
    <name type="common">Pasteurella haemolytica</name>
    <dbReference type="NCBI Taxonomy" id="75985"/>
    <lineage>
        <taxon>Bacteria</taxon>
        <taxon>Pseudomonadati</taxon>
        <taxon>Pseudomonadota</taxon>
        <taxon>Gammaproteobacteria</taxon>
        <taxon>Pasteurellales</taxon>
        <taxon>Pasteurellaceae</taxon>
        <taxon>Mannheimia</taxon>
    </lineage>
</organism>
<sequence>MRDKNKERQQTLERYQELYDQDPELRVIAANSEGDLDLLQETFFVKGELTITDSTPKEKMELATYV</sequence>
<evidence type="ECO:0000313" key="1">
    <source>
        <dbReference type="EMBL" id="STY63748.1"/>
    </source>
</evidence>
<protein>
    <submittedName>
        <fullName evidence="1">Uncharacterized protein</fullName>
    </submittedName>
</protein>
<evidence type="ECO:0000313" key="2">
    <source>
        <dbReference type="Proteomes" id="UP000254802"/>
    </source>
</evidence>
<proteinExistence type="predicted"/>
<dbReference type="AlphaFoldDB" id="A0A378NCR9"/>
<dbReference type="Proteomes" id="UP000254802">
    <property type="component" value="Unassembled WGS sequence"/>
</dbReference>
<gene>
    <name evidence="1" type="ORF">NCTC10638_02918</name>
</gene>
<accession>A0A378NCR9</accession>
<reference evidence="1 2" key="1">
    <citation type="submission" date="2018-06" db="EMBL/GenBank/DDBJ databases">
        <authorList>
            <consortium name="Pathogen Informatics"/>
            <person name="Doyle S."/>
        </authorList>
    </citation>
    <scope>NUCLEOTIDE SEQUENCE [LARGE SCALE GENOMIC DNA]</scope>
    <source>
        <strain evidence="1 2">NCTC10638</strain>
    </source>
</reference>
<name>A0A378NCR9_MANHA</name>